<dbReference type="AlphaFoldDB" id="A0A9X2J2M7"/>
<accession>A0A9X2J2M7</accession>
<keyword evidence="1" id="KW-1133">Transmembrane helix</keyword>
<evidence type="ECO:0000313" key="3">
    <source>
        <dbReference type="Proteomes" id="UP001155128"/>
    </source>
</evidence>
<feature type="transmembrane region" description="Helical" evidence="1">
    <location>
        <begin position="62"/>
        <end position="79"/>
    </location>
</feature>
<protein>
    <submittedName>
        <fullName evidence="2">Uncharacterized protein</fullName>
    </submittedName>
</protein>
<name>A0A9X2J2M7_9SPHN</name>
<reference evidence="2" key="1">
    <citation type="submission" date="2022-06" db="EMBL/GenBank/DDBJ databases">
        <title>Sphingomicrobium sedimins sp. nov., a marine bacterium isolated from tidal flat.</title>
        <authorList>
            <person name="Kim C.-H."/>
            <person name="Yoo Y."/>
            <person name="Kim J.-J."/>
        </authorList>
    </citation>
    <scope>NUCLEOTIDE SEQUENCE</scope>
    <source>
        <strain evidence="2">GRR-S6-50</strain>
    </source>
</reference>
<dbReference type="Proteomes" id="UP001155128">
    <property type="component" value="Unassembled WGS sequence"/>
</dbReference>
<proteinExistence type="predicted"/>
<evidence type="ECO:0000313" key="2">
    <source>
        <dbReference type="EMBL" id="MCM8558458.1"/>
    </source>
</evidence>
<sequence>MIHFVFKAATILFAIAYFVGMGIFAMARMNWINQDWMEIAFAILKPLGMPWNDWFTMQLDEFGSPFINLILLWLMTSLLKKRRRGR</sequence>
<gene>
    <name evidence="2" type="ORF">NDO55_11575</name>
</gene>
<organism evidence="2 3">
    <name type="scientific">Sphingomicrobium sediminis</name>
    <dbReference type="NCBI Taxonomy" id="2950949"/>
    <lineage>
        <taxon>Bacteria</taxon>
        <taxon>Pseudomonadati</taxon>
        <taxon>Pseudomonadota</taxon>
        <taxon>Alphaproteobacteria</taxon>
        <taxon>Sphingomonadales</taxon>
        <taxon>Sphingomonadaceae</taxon>
        <taxon>Sphingomicrobium</taxon>
    </lineage>
</organism>
<evidence type="ECO:0000256" key="1">
    <source>
        <dbReference type="SAM" id="Phobius"/>
    </source>
</evidence>
<dbReference type="EMBL" id="JAMSHT010000001">
    <property type="protein sequence ID" value="MCM8558458.1"/>
    <property type="molecule type" value="Genomic_DNA"/>
</dbReference>
<comment type="caution">
    <text evidence="2">The sequence shown here is derived from an EMBL/GenBank/DDBJ whole genome shotgun (WGS) entry which is preliminary data.</text>
</comment>
<feature type="transmembrane region" description="Helical" evidence="1">
    <location>
        <begin position="5"/>
        <end position="27"/>
    </location>
</feature>
<keyword evidence="1" id="KW-0472">Membrane</keyword>
<dbReference type="RefSeq" id="WP_252115358.1">
    <property type="nucleotide sequence ID" value="NZ_JAMSHT010000001.1"/>
</dbReference>
<keyword evidence="1" id="KW-0812">Transmembrane</keyword>
<keyword evidence="3" id="KW-1185">Reference proteome</keyword>